<accession>A0ABQ2DMS6</accession>
<dbReference type="PANTHER" id="PTHR30270:SF0">
    <property type="entry name" value="THIAMINE-MONOPHOSPHATE KINASE"/>
    <property type="match status" value="1"/>
</dbReference>
<feature type="binding site" evidence="1">
    <location>
        <position position="56"/>
    </location>
    <ligand>
        <name>Mg(2+)</name>
        <dbReference type="ChEBI" id="CHEBI:18420"/>
        <label>2</label>
    </ligand>
</feature>
<feature type="binding site" evidence="1">
    <location>
        <position position="90"/>
    </location>
    <ligand>
        <name>Mg(2+)</name>
        <dbReference type="ChEBI" id="CHEBI:18420"/>
        <label>2</label>
    </ligand>
</feature>
<gene>
    <name evidence="1 4" type="primary">thiL</name>
    <name evidence="4" type="ORF">GCM10007173_19330</name>
</gene>
<comment type="caution">
    <text evidence="4">The sequence shown here is derived from an EMBL/GenBank/DDBJ whole genome shotgun (WGS) entry which is preliminary data.</text>
</comment>
<feature type="domain" description="PurM-like C-terminal" evidence="3">
    <location>
        <begin position="169"/>
        <end position="311"/>
    </location>
</feature>
<feature type="binding site" evidence="1">
    <location>
        <position position="90"/>
    </location>
    <ligand>
        <name>Mg(2+)</name>
        <dbReference type="ChEBI" id="CHEBI:18420"/>
        <label>3</label>
    </ligand>
</feature>
<dbReference type="HAMAP" id="MF_02128">
    <property type="entry name" value="TMP_kinase"/>
    <property type="match status" value="1"/>
</dbReference>
<feature type="binding site" evidence="1">
    <location>
        <position position="63"/>
    </location>
    <ligand>
        <name>substrate</name>
    </ligand>
</feature>
<comment type="caution">
    <text evidence="1">Lacks conserved residue(s) required for the propagation of feature annotation.</text>
</comment>
<feature type="binding site" evidence="1">
    <location>
        <position position="165"/>
    </location>
    <ligand>
        <name>ATP</name>
        <dbReference type="ChEBI" id="CHEBI:30616"/>
    </ligand>
</feature>
<feature type="binding site" evidence="1">
    <location>
        <position position="141"/>
    </location>
    <ligand>
        <name>Mg(2+)</name>
        <dbReference type="ChEBI" id="CHEBI:18420"/>
        <label>1</label>
    </ligand>
</feature>
<comment type="similarity">
    <text evidence="1">Belongs to the thiamine-monophosphate kinase family.</text>
</comment>
<feature type="binding site" evidence="1">
    <location>
        <begin position="140"/>
        <end position="141"/>
    </location>
    <ligand>
        <name>ATP</name>
        <dbReference type="ChEBI" id="CHEBI:30616"/>
    </ligand>
</feature>
<dbReference type="EC" id="2.7.4.16" evidence="1"/>
<dbReference type="InterPro" id="IPR010918">
    <property type="entry name" value="PurM-like_C_dom"/>
</dbReference>
<comment type="pathway">
    <text evidence="1">Cofactor biosynthesis; thiamine diphosphate biosynthesis; thiamine diphosphate from thiamine phosphate: step 1/1.</text>
</comment>
<keyword evidence="1" id="KW-0479">Metal-binding</keyword>
<dbReference type="NCBIfam" id="TIGR01379">
    <property type="entry name" value="thiL"/>
    <property type="match status" value="1"/>
</dbReference>
<comment type="function">
    <text evidence="1">Catalyzes the ATP-dependent phosphorylation of thiamine-monophosphate (TMP) to form thiamine-pyrophosphate (TPP), the active form of vitamin B1.</text>
</comment>
<feature type="binding site" evidence="1">
    <location>
        <position position="90"/>
    </location>
    <ligand>
        <name>Mg(2+)</name>
        <dbReference type="ChEBI" id="CHEBI:18420"/>
        <label>4</label>
    </ligand>
</feature>
<reference evidence="5" key="1">
    <citation type="journal article" date="2019" name="Int. J. Syst. Evol. Microbiol.">
        <title>The Global Catalogue of Microorganisms (GCM) 10K type strain sequencing project: providing services to taxonomists for standard genome sequencing and annotation.</title>
        <authorList>
            <consortium name="The Broad Institute Genomics Platform"/>
            <consortium name="The Broad Institute Genome Sequencing Center for Infectious Disease"/>
            <person name="Wu L."/>
            <person name="Ma J."/>
        </authorList>
    </citation>
    <scope>NUCLEOTIDE SEQUENCE [LARGE SCALE GENOMIC DNA]</scope>
    <source>
        <strain evidence="5">CGMCC 1.3685</strain>
    </source>
</reference>
<dbReference type="InterPro" id="IPR016188">
    <property type="entry name" value="PurM-like_N"/>
</dbReference>
<dbReference type="InterPro" id="IPR006283">
    <property type="entry name" value="ThiL-like"/>
</dbReference>
<feature type="binding site" evidence="1">
    <location>
        <position position="54"/>
    </location>
    <ligand>
        <name>Mg(2+)</name>
        <dbReference type="ChEBI" id="CHEBI:18420"/>
        <label>4</label>
    </ligand>
</feature>
<evidence type="ECO:0000259" key="2">
    <source>
        <dbReference type="Pfam" id="PF00586"/>
    </source>
</evidence>
<evidence type="ECO:0000313" key="5">
    <source>
        <dbReference type="Proteomes" id="UP000606115"/>
    </source>
</evidence>
<dbReference type="InterPro" id="IPR036921">
    <property type="entry name" value="PurM-like_N_sf"/>
</dbReference>
<comment type="catalytic activity">
    <reaction evidence="1">
        <text>thiamine phosphate + ATP = thiamine diphosphate + ADP</text>
        <dbReference type="Rhea" id="RHEA:15913"/>
        <dbReference type="ChEBI" id="CHEBI:30616"/>
        <dbReference type="ChEBI" id="CHEBI:37575"/>
        <dbReference type="ChEBI" id="CHEBI:58937"/>
        <dbReference type="ChEBI" id="CHEBI:456216"/>
        <dbReference type="EC" id="2.7.4.16"/>
    </reaction>
</comment>
<organism evidence="4 5">
    <name type="scientific">Glutamicibacter ardleyensis</name>
    <dbReference type="NCBI Taxonomy" id="225894"/>
    <lineage>
        <taxon>Bacteria</taxon>
        <taxon>Bacillati</taxon>
        <taxon>Actinomycetota</taxon>
        <taxon>Actinomycetes</taxon>
        <taxon>Micrococcales</taxon>
        <taxon>Micrococcaceae</taxon>
        <taxon>Glutamicibacter</taxon>
    </lineage>
</organism>
<proteinExistence type="inferred from homology"/>
<dbReference type="Proteomes" id="UP000606115">
    <property type="component" value="Unassembled WGS sequence"/>
</dbReference>
<dbReference type="CDD" id="cd02194">
    <property type="entry name" value="ThiL"/>
    <property type="match status" value="1"/>
</dbReference>
<keyword evidence="1" id="KW-0784">Thiamine biosynthesis</keyword>
<evidence type="ECO:0000256" key="1">
    <source>
        <dbReference type="HAMAP-Rule" id="MF_02128"/>
    </source>
</evidence>
<feature type="binding site" evidence="1">
    <location>
        <position position="40"/>
    </location>
    <ligand>
        <name>Mg(2+)</name>
        <dbReference type="ChEBI" id="CHEBI:18420"/>
        <label>4</label>
    </ligand>
</feature>
<feature type="binding site" evidence="1">
    <location>
        <position position="235"/>
    </location>
    <ligand>
        <name>ATP</name>
        <dbReference type="ChEBI" id="CHEBI:30616"/>
    </ligand>
</feature>
<evidence type="ECO:0000259" key="3">
    <source>
        <dbReference type="Pfam" id="PF02769"/>
    </source>
</evidence>
<feature type="domain" description="PurM-like N-terminal" evidence="2">
    <location>
        <begin position="38"/>
        <end position="157"/>
    </location>
</feature>
<dbReference type="Pfam" id="PF00586">
    <property type="entry name" value="AIRS"/>
    <property type="match status" value="1"/>
</dbReference>
<dbReference type="PIRSF" id="PIRSF005303">
    <property type="entry name" value="Thiam_monoph_kin"/>
    <property type="match status" value="1"/>
</dbReference>
<protein>
    <recommendedName>
        <fullName evidence="1">Thiamine-monophosphate kinase</fullName>
        <shortName evidence="1">TMP kinase</shortName>
        <shortName evidence="1">Thiamine-phosphate kinase</shortName>
        <ecNumber evidence="1">2.7.4.16</ecNumber>
    </recommendedName>
</protein>
<dbReference type="EMBL" id="BMKX01000004">
    <property type="protein sequence ID" value="GGJ60642.1"/>
    <property type="molecule type" value="Genomic_DNA"/>
</dbReference>
<sequence length="338" mass="35604">MTNQQTEKNLTVGDIGEQGILNEILPLLDAKDAGLGPGDDAGALRVAGGEVVVSVDTIVQDQDFRLVWPSGHEHKAYDIGWKSIAQNVSDINAMGGVPTGAVVSLSMPSDVTLSWAKEFARGIAGAITSLGADRLAILGGDLSRSSEISVTTTVLGECEHGKVLRNGAKSGDLVAVAGRLGSAGAGLALLDALQDSTSWNRAVLRLVEAQCKPVPPLESGPRAAQAGASAMMDISDGLLRDAGRLARASRVSLELDRQALEVFAQRLEPAATLLKADPMEWVLRGGEDFGLLATFPAEAEIPEEFTVIGKVLRTTGRRSTIRLDGKQLDYRNGFDHFG</sequence>
<dbReference type="RefSeq" id="WP_188685354.1">
    <property type="nucleotide sequence ID" value="NZ_BMKX01000004.1"/>
</dbReference>
<dbReference type="GeneID" id="303304293"/>
<keyword evidence="1" id="KW-0067">ATP-binding</keyword>
<dbReference type="SUPFAM" id="SSF56042">
    <property type="entry name" value="PurM C-terminal domain-like"/>
    <property type="match status" value="1"/>
</dbReference>
<keyword evidence="1" id="KW-0547">Nucleotide-binding</keyword>
<evidence type="ECO:0000313" key="4">
    <source>
        <dbReference type="EMBL" id="GGJ60642.1"/>
    </source>
</evidence>
<feature type="binding site" evidence="1">
    <location>
        <position position="236"/>
    </location>
    <ligand>
        <name>Mg(2+)</name>
        <dbReference type="ChEBI" id="CHEBI:18420"/>
        <label>5</label>
    </ligand>
</feature>
<dbReference type="GO" id="GO:0016301">
    <property type="term" value="F:kinase activity"/>
    <property type="evidence" value="ECO:0007669"/>
    <property type="project" value="UniProtKB-KW"/>
</dbReference>
<dbReference type="Gene3D" id="3.30.1330.10">
    <property type="entry name" value="PurM-like, N-terminal domain"/>
    <property type="match status" value="1"/>
</dbReference>
<keyword evidence="1" id="KW-0460">Magnesium</keyword>
<dbReference type="PANTHER" id="PTHR30270">
    <property type="entry name" value="THIAMINE-MONOPHOSPHATE KINASE"/>
    <property type="match status" value="1"/>
</dbReference>
<keyword evidence="5" id="KW-1185">Reference proteome</keyword>
<feature type="binding site" evidence="1">
    <location>
        <position position="233"/>
    </location>
    <ligand>
        <name>Mg(2+)</name>
        <dbReference type="ChEBI" id="CHEBI:18420"/>
        <label>3</label>
    </ligand>
</feature>
<feature type="binding site" evidence="1">
    <location>
        <position position="334"/>
    </location>
    <ligand>
        <name>substrate</name>
    </ligand>
</feature>
<dbReference type="Gene3D" id="3.90.650.10">
    <property type="entry name" value="PurM-like C-terminal domain"/>
    <property type="match status" value="1"/>
</dbReference>
<feature type="binding site" evidence="1">
    <location>
        <position position="287"/>
    </location>
    <ligand>
        <name>substrate</name>
    </ligand>
</feature>
<feature type="binding site" evidence="1">
    <location>
        <position position="56"/>
    </location>
    <ligand>
        <name>Mg(2+)</name>
        <dbReference type="ChEBI" id="CHEBI:18420"/>
        <label>1</label>
    </ligand>
</feature>
<name>A0ABQ2DMS6_9MICC</name>
<keyword evidence="1" id="KW-0808">Transferase</keyword>
<dbReference type="InterPro" id="IPR036676">
    <property type="entry name" value="PurM-like_C_sf"/>
</dbReference>
<comment type="miscellaneous">
    <text evidence="1">Reaction mechanism of ThiL seems to utilize a direct, inline transfer of the gamma-phosphate of ATP to TMP rather than a phosphorylated enzyme intermediate.</text>
</comment>
<dbReference type="Pfam" id="PF02769">
    <property type="entry name" value="AIRS_C"/>
    <property type="match status" value="1"/>
</dbReference>
<dbReference type="SUPFAM" id="SSF55326">
    <property type="entry name" value="PurM N-terminal domain-like"/>
    <property type="match status" value="1"/>
</dbReference>
<feature type="binding site" evidence="1">
    <location>
        <position position="40"/>
    </location>
    <ligand>
        <name>Mg(2+)</name>
        <dbReference type="ChEBI" id="CHEBI:18420"/>
        <label>3</label>
    </ligand>
</feature>
<keyword evidence="1 4" id="KW-0418">Kinase</keyword>